<protein>
    <submittedName>
        <fullName evidence="1">Uncharacterized protein</fullName>
    </submittedName>
</protein>
<comment type="caution">
    <text evidence="1">The sequence shown here is derived from an EMBL/GenBank/DDBJ whole genome shotgun (WGS) entry which is preliminary data.</text>
</comment>
<accession>A0ACC0VFG8</accession>
<name>A0ACC0VFG8_9HYPO</name>
<dbReference type="Proteomes" id="UP001163324">
    <property type="component" value="Chromosome 1"/>
</dbReference>
<evidence type="ECO:0000313" key="2">
    <source>
        <dbReference type="Proteomes" id="UP001163324"/>
    </source>
</evidence>
<sequence>MPQLLNHTVGPMGHGLMGFTWRPEPMATDKAIETLKASIDAGCTLWNAGEFYGTPQYNSMHLLKAYFTKYPEDADRLTLMIKGGSDLQRLVPDGTPEGIRKSLDNILGGLEGVANLHIIFVIARRDRNAPFDVTLRTIQKEYIDTGKIEGVAISECNEDTVHEAVKHVKVAAAELELSMFSPDILRNGVAAACNKYNIPIVAYSPIGRGVRHQPFPPYLVTKCEKLI</sequence>
<proteinExistence type="predicted"/>
<gene>
    <name evidence="1" type="ORF">N3K66_001171</name>
</gene>
<organism evidence="1 2">
    <name type="scientific">Trichothecium roseum</name>
    <dbReference type="NCBI Taxonomy" id="47278"/>
    <lineage>
        <taxon>Eukaryota</taxon>
        <taxon>Fungi</taxon>
        <taxon>Dikarya</taxon>
        <taxon>Ascomycota</taxon>
        <taxon>Pezizomycotina</taxon>
        <taxon>Sordariomycetes</taxon>
        <taxon>Hypocreomycetidae</taxon>
        <taxon>Hypocreales</taxon>
        <taxon>Hypocreales incertae sedis</taxon>
        <taxon>Trichothecium</taxon>
    </lineage>
</organism>
<evidence type="ECO:0000313" key="1">
    <source>
        <dbReference type="EMBL" id="KAI9904642.1"/>
    </source>
</evidence>
<reference evidence="1" key="1">
    <citation type="submission" date="2022-10" db="EMBL/GenBank/DDBJ databases">
        <title>Complete Genome of Trichothecium roseum strain YXFP-22015, a Plant Pathogen Isolated from Citrus.</title>
        <authorList>
            <person name="Wang Y."/>
            <person name="Zhu L."/>
        </authorList>
    </citation>
    <scope>NUCLEOTIDE SEQUENCE</scope>
    <source>
        <strain evidence="1">YXFP-22015</strain>
    </source>
</reference>
<dbReference type="EMBL" id="CM047940">
    <property type="protein sequence ID" value="KAI9904642.1"/>
    <property type="molecule type" value="Genomic_DNA"/>
</dbReference>
<keyword evidence="2" id="KW-1185">Reference proteome</keyword>